<protein>
    <recommendedName>
        <fullName evidence="1">ABM domain-containing protein</fullName>
    </recommendedName>
</protein>
<proteinExistence type="predicted"/>
<evidence type="ECO:0000259" key="1">
    <source>
        <dbReference type="PROSITE" id="PS51725"/>
    </source>
</evidence>
<dbReference type="PANTHER" id="PTHR33336:SF3">
    <property type="entry name" value="ABM DOMAIN-CONTAINING PROTEIN"/>
    <property type="match status" value="1"/>
</dbReference>
<dbReference type="Gene3D" id="3.30.70.100">
    <property type="match status" value="2"/>
</dbReference>
<sequence>MGWSVALAGDNRPFVVLALVHVKEGYEEVAREELMKLIPLTNKEPGCIFYQMHINVGTEYDNYMVENPRLYMFYEIWRSREDWDKHMEMPYLKAWFEKSKEVCEKIDLSIWEAVDLPTNPVFRGGENPDPKEKYTLLALVDVKEGCEDRAWKEMLALVPYTHTEPGCIEYTMHVNLDMDTMARNYRKIMFYENWYNFKVWKEDHMKAEYLVRWFNFAPQVTEKIDLTGWKMIDFELTPTGKEK</sequence>
<comment type="caution">
    <text evidence="2">The sequence shown here is derived from an EMBL/GenBank/DDBJ whole genome shotgun (WGS) entry which is preliminary data.</text>
</comment>
<dbReference type="SUPFAM" id="SSF54909">
    <property type="entry name" value="Dimeric alpha+beta barrel"/>
    <property type="match status" value="2"/>
</dbReference>
<dbReference type="AlphaFoldDB" id="A0A7V4TFN0"/>
<dbReference type="PROSITE" id="PS51725">
    <property type="entry name" value="ABM"/>
    <property type="match status" value="1"/>
</dbReference>
<gene>
    <name evidence="2" type="ORF">ENW11_03425</name>
</gene>
<reference evidence="2" key="1">
    <citation type="journal article" date="2020" name="mSystems">
        <title>Genome- and Community-Level Interaction Insights into Carbon Utilization and Element Cycling Functions of Hydrothermarchaeota in Hydrothermal Sediment.</title>
        <authorList>
            <person name="Zhou Z."/>
            <person name="Liu Y."/>
            <person name="Xu W."/>
            <person name="Pan J."/>
            <person name="Luo Z.H."/>
            <person name="Li M."/>
        </authorList>
    </citation>
    <scope>NUCLEOTIDE SEQUENCE [LARGE SCALE GENOMIC DNA]</scope>
    <source>
        <strain evidence="2">SpSt-82</strain>
    </source>
</reference>
<dbReference type="InterPro" id="IPR007138">
    <property type="entry name" value="ABM_dom"/>
</dbReference>
<dbReference type="InterPro" id="IPR050744">
    <property type="entry name" value="AI-2_Isomerase_LsrG"/>
</dbReference>
<dbReference type="InterPro" id="IPR011008">
    <property type="entry name" value="Dimeric_a/b-barrel"/>
</dbReference>
<dbReference type="Pfam" id="PF03992">
    <property type="entry name" value="ABM"/>
    <property type="match status" value="2"/>
</dbReference>
<feature type="domain" description="ABM" evidence="1">
    <location>
        <begin position="14"/>
        <end position="111"/>
    </location>
</feature>
<name>A0A7V4TFN0_9BACT</name>
<dbReference type="GO" id="GO:0003824">
    <property type="term" value="F:catalytic activity"/>
    <property type="evidence" value="ECO:0007669"/>
    <property type="project" value="TreeGrafter"/>
</dbReference>
<organism evidence="2">
    <name type="scientific">Candidatus Caldatribacterium saccharofermentans</name>
    <dbReference type="NCBI Taxonomy" id="1454753"/>
    <lineage>
        <taxon>Bacteria</taxon>
        <taxon>Pseudomonadati</taxon>
        <taxon>Atribacterota</taxon>
        <taxon>Atribacteria</taxon>
        <taxon>Atribacterales</taxon>
        <taxon>Candidatus Caldatribacteriaceae</taxon>
        <taxon>Candidatus Caldatribacterium</taxon>
    </lineage>
</organism>
<evidence type="ECO:0000313" key="2">
    <source>
        <dbReference type="EMBL" id="HGY38847.1"/>
    </source>
</evidence>
<dbReference type="EMBL" id="DTIY01000024">
    <property type="protein sequence ID" value="HGY38847.1"/>
    <property type="molecule type" value="Genomic_DNA"/>
</dbReference>
<accession>A0A7V4TFN0</accession>
<dbReference type="PANTHER" id="PTHR33336">
    <property type="entry name" value="QUINOL MONOOXYGENASE YGIN-RELATED"/>
    <property type="match status" value="1"/>
</dbReference>